<organism evidence="3 4">
    <name type="scientific">Prauserella shujinwangii</name>
    <dbReference type="NCBI Taxonomy" id="1453103"/>
    <lineage>
        <taxon>Bacteria</taxon>
        <taxon>Bacillati</taxon>
        <taxon>Actinomycetota</taxon>
        <taxon>Actinomycetes</taxon>
        <taxon>Pseudonocardiales</taxon>
        <taxon>Pseudonocardiaceae</taxon>
        <taxon>Prauserella</taxon>
    </lineage>
</organism>
<dbReference type="EMBL" id="PVNH01000002">
    <property type="protein sequence ID" value="PRX50374.1"/>
    <property type="molecule type" value="Genomic_DNA"/>
</dbReference>
<dbReference type="AlphaFoldDB" id="A0A2T0M1A1"/>
<evidence type="ECO:0000313" key="3">
    <source>
        <dbReference type="EMBL" id="PRX50374.1"/>
    </source>
</evidence>
<evidence type="ECO:0000313" key="4">
    <source>
        <dbReference type="Proteomes" id="UP000238362"/>
    </source>
</evidence>
<dbReference type="RefSeq" id="WP_106177461.1">
    <property type="nucleotide sequence ID" value="NZ_PVNH01000002.1"/>
</dbReference>
<gene>
    <name evidence="3" type="ORF">B0I33_102495</name>
</gene>
<feature type="region of interest" description="Disordered" evidence="1">
    <location>
        <begin position="22"/>
        <end position="55"/>
    </location>
</feature>
<feature type="chain" id="PRO_5015573548" description="Secreted protein" evidence="2">
    <location>
        <begin position="25"/>
        <end position="110"/>
    </location>
</feature>
<name>A0A2T0M1A1_9PSEU</name>
<evidence type="ECO:0008006" key="5">
    <source>
        <dbReference type="Google" id="ProtNLM"/>
    </source>
</evidence>
<accession>A0A2T0M1A1</accession>
<feature type="compositionally biased region" description="Basic and acidic residues" evidence="1">
    <location>
        <begin position="35"/>
        <end position="54"/>
    </location>
</feature>
<feature type="signal peptide" evidence="2">
    <location>
        <begin position="1"/>
        <end position="24"/>
    </location>
</feature>
<dbReference type="Proteomes" id="UP000238362">
    <property type="component" value="Unassembled WGS sequence"/>
</dbReference>
<protein>
    <recommendedName>
        <fullName evidence="5">Secreted protein</fullName>
    </recommendedName>
</protein>
<comment type="caution">
    <text evidence="3">The sequence shown here is derived from an EMBL/GenBank/DDBJ whole genome shotgun (WGS) entry which is preliminary data.</text>
</comment>
<proteinExistence type="predicted"/>
<reference evidence="3 4" key="1">
    <citation type="submission" date="2018-03" db="EMBL/GenBank/DDBJ databases">
        <title>Genomic Encyclopedia of Type Strains, Phase III (KMG-III): the genomes of soil and plant-associated and newly described type strains.</title>
        <authorList>
            <person name="Whitman W."/>
        </authorList>
    </citation>
    <scope>NUCLEOTIDE SEQUENCE [LARGE SCALE GENOMIC DNA]</scope>
    <source>
        <strain evidence="3 4">CGMCC 4.7125</strain>
    </source>
</reference>
<evidence type="ECO:0000256" key="1">
    <source>
        <dbReference type="SAM" id="MobiDB-lite"/>
    </source>
</evidence>
<keyword evidence="4" id="KW-1185">Reference proteome</keyword>
<evidence type="ECO:0000256" key="2">
    <source>
        <dbReference type="SAM" id="SignalP"/>
    </source>
</evidence>
<keyword evidence="2" id="KW-0732">Signal</keyword>
<sequence length="110" mass="10984">MALPFVAALILVGHLLGPHPAAFAPSPVASHGHHAPHEPGEPPGHHGSGGEDHCGYLCPRGGDDGTAGSATGWAEAVPVPGAPGLPIVAARANGARAPPDLVRELQVMRV</sequence>